<evidence type="ECO:0000313" key="3">
    <source>
        <dbReference type="Proteomes" id="UP000445000"/>
    </source>
</evidence>
<dbReference type="Proteomes" id="UP000445000">
    <property type="component" value="Unassembled WGS sequence"/>
</dbReference>
<accession>A0A829YEJ6</accession>
<dbReference type="InterPro" id="IPR029063">
    <property type="entry name" value="SAM-dependent_MTases_sf"/>
</dbReference>
<dbReference type="EMBL" id="BLJN01000003">
    <property type="protein sequence ID" value="GFE81704.1"/>
    <property type="molecule type" value="Genomic_DNA"/>
</dbReference>
<proteinExistence type="predicted"/>
<evidence type="ECO:0000259" key="1">
    <source>
        <dbReference type="Pfam" id="PF13649"/>
    </source>
</evidence>
<comment type="caution">
    <text evidence="2">The sequence shown here is derived from an EMBL/GenBank/DDBJ whole genome shotgun (WGS) entry which is preliminary data.</text>
</comment>
<dbReference type="AlphaFoldDB" id="A0A829YEJ6"/>
<dbReference type="CDD" id="cd02440">
    <property type="entry name" value="AdoMet_MTases"/>
    <property type="match status" value="1"/>
</dbReference>
<reference evidence="3" key="1">
    <citation type="submission" date="2020-01" db="EMBL/GenBank/DDBJ databases">
        <title>'Steroidobacter agaridevorans' sp. nov., agar-degrading bacteria isolated from rhizosphere soils.</title>
        <authorList>
            <person name="Ikenaga M."/>
            <person name="Kataoka M."/>
            <person name="Murouchi A."/>
            <person name="Katsuragi S."/>
            <person name="Sakai M."/>
        </authorList>
    </citation>
    <scope>NUCLEOTIDE SEQUENCE [LARGE SCALE GENOMIC DNA]</scope>
    <source>
        <strain evidence="3">YU21-B</strain>
    </source>
</reference>
<feature type="domain" description="Methyltransferase" evidence="1">
    <location>
        <begin position="45"/>
        <end position="139"/>
    </location>
</feature>
<name>A0A829YEJ6_9GAMM</name>
<organism evidence="2 3">
    <name type="scientific">Steroidobacter agaridevorans</name>
    <dbReference type="NCBI Taxonomy" id="2695856"/>
    <lineage>
        <taxon>Bacteria</taxon>
        <taxon>Pseudomonadati</taxon>
        <taxon>Pseudomonadota</taxon>
        <taxon>Gammaproteobacteria</taxon>
        <taxon>Steroidobacterales</taxon>
        <taxon>Steroidobacteraceae</taxon>
        <taxon>Steroidobacter</taxon>
    </lineage>
</organism>
<dbReference type="PANTHER" id="PTHR43591">
    <property type="entry name" value="METHYLTRANSFERASE"/>
    <property type="match status" value="1"/>
</dbReference>
<sequence>MSKHRNPQAEQMADESMVRNLRAQAEAIWPQEQSLLARYGQPSHIADIGCGSGEITSRLAARYPQAQIVGVDILESSAAYARRVHAALAPRVRFEQGDAFELKFDSGQFDLVVCRHMTQAVPEPDKVIAELNRICRPGGWVHVLSEDYGMLHMPAGAVDPDRLWHEGVVEYTRRTHTDARIGRRTWAIMNDLGLRELHVDYVVVDTLRVPRETFATIIQAWRDGYTEVLAEHSKLTLDEVRALFDQAVGAILDPRQYAVWHIPVISGRKPG</sequence>
<dbReference type="SUPFAM" id="SSF53335">
    <property type="entry name" value="S-adenosyl-L-methionine-dependent methyltransferases"/>
    <property type="match status" value="1"/>
</dbReference>
<keyword evidence="3" id="KW-1185">Reference proteome</keyword>
<gene>
    <name evidence="2" type="ORF">GCM10011487_37040</name>
</gene>
<dbReference type="RefSeq" id="WP_161813316.1">
    <property type="nucleotide sequence ID" value="NZ_BLJN01000003.1"/>
</dbReference>
<dbReference type="PANTHER" id="PTHR43591:SF110">
    <property type="entry name" value="RHODANESE DOMAIN-CONTAINING PROTEIN"/>
    <property type="match status" value="1"/>
</dbReference>
<dbReference type="InterPro" id="IPR041698">
    <property type="entry name" value="Methyltransf_25"/>
</dbReference>
<dbReference type="Pfam" id="PF13649">
    <property type="entry name" value="Methyltransf_25"/>
    <property type="match status" value="1"/>
</dbReference>
<evidence type="ECO:0000313" key="2">
    <source>
        <dbReference type="EMBL" id="GFE81704.1"/>
    </source>
</evidence>
<dbReference type="Gene3D" id="3.40.50.150">
    <property type="entry name" value="Vaccinia Virus protein VP39"/>
    <property type="match status" value="1"/>
</dbReference>
<protein>
    <recommendedName>
        <fullName evidence="1">Methyltransferase domain-containing protein</fullName>
    </recommendedName>
</protein>